<dbReference type="NCBIfam" id="TIGR01898">
    <property type="entry name" value="cas_TM1791_cmr6"/>
    <property type="match status" value="1"/>
</dbReference>
<protein>
    <submittedName>
        <fullName evidence="4">Type III-B CRISPR module RAMP protein Cmr6</fullName>
    </submittedName>
</protein>
<keyword evidence="1" id="KW-0051">Antiviral defense</keyword>
<evidence type="ECO:0000313" key="5">
    <source>
        <dbReference type="Proteomes" id="UP000703590"/>
    </source>
</evidence>
<reference evidence="5" key="1">
    <citation type="submission" date="2021-02" db="EMBL/GenBank/DDBJ databases">
        <title>Sulfurospirillum tamanensis sp. nov.</title>
        <authorList>
            <person name="Merkel A.Y."/>
        </authorList>
    </citation>
    <scope>NUCLEOTIDE SEQUENCE [LARGE SCALE GENOMIC DNA]</scope>
    <source>
        <strain evidence="5">T05b</strain>
    </source>
</reference>
<dbReference type="EMBL" id="JAFHKK010000035">
    <property type="protein sequence ID" value="MBN2965378.1"/>
    <property type="molecule type" value="Genomic_DNA"/>
</dbReference>
<gene>
    <name evidence="4" type="primary">cmr6</name>
    <name evidence="4" type="ORF">JWV37_11350</name>
</gene>
<evidence type="ECO:0000259" key="3">
    <source>
        <dbReference type="Pfam" id="PF03787"/>
    </source>
</evidence>
<proteinExistence type="predicted"/>
<comment type="caution">
    <text evidence="4">The sequence shown here is derived from an EMBL/GenBank/DDBJ whole genome shotgun (WGS) entry which is preliminary data.</text>
</comment>
<accession>A0ABS2WVG3</accession>
<keyword evidence="5" id="KW-1185">Reference proteome</keyword>
<reference evidence="4 5" key="2">
    <citation type="submission" date="2021-02" db="EMBL/GenBank/DDBJ databases">
        <title>Sulfurospirillum tamanensis sp. nov.</title>
        <authorList>
            <person name="Frolova A."/>
            <person name="Merkel A."/>
            <person name="Slobodkin A."/>
        </authorList>
    </citation>
    <scope>NUCLEOTIDE SEQUENCE [LARGE SCALE GENOMIC DNA]</scope>
    <source>
        <strain evidence="4 5">T05b</strain>
    </source>
</reference>
<dbReference type="PANTHER" id="PTHR39965">
    <property type="entry name" value="CRISPR SYSTEM CMR SUBUNIT CMR6"/>
    <property type="match status" value="1"/>
</dbReference>
<evidence type="ECO:0000256" key="2">
    <source>
        <dbReference type="SAM" id="Coils"/>
    </source>
</evidence>
<dbReference type="InterPro" id="IPR010172">
    <property type="entry name" value="CRISPR-assoc_prot_TM1791"/>
</dbReference>
<feature type="domain" description="CRISPR type III-associated protein" evidence="3">
    <location>
        <begin position="101"/>
        <end position="269"/>
    </location>
</feature>
<dbReference type="Proteomes" id="UP000703590">
    <property type="component" value="Unassembled WGS sequence"/>
</dbReference>
<organism evidence="4 5">
    <name type="scientific">Sulfurospirillum tamanense</name>
    <dbReference type="NCBI Taxonomy" id="2813362"/>
    <lineage>
        <taxon>Bacteria</taxon>
        <taxon>Pseudomonadati</taxon>
        <taxon>Campylobacterota</taxon>
        <taxon>Epsilonproteobacteria</taxon>
        <taxon>Campylobacterales</taxon>
        <taxon>Sulfurospirillaceae</taxon>
        <taxon>Sulfurospirillum</taxon>
    </lineage>
</organism>
<evidence type="ECO:0000256" key="1">
    <source>
        <dbReference type="ARBA" id="ARBA00023118"/>
    </source>
</evidence>
<sequence length="376" mass="42441">MMARPTHEKNSVSKRQIPLYEDHKDHQHPKQMHLGLLFDKFYEWKELGRPLKEQDKSGFLGKFQGQKGDEKVLEAASQRQIALIESLGGTCKVFKNEWHFVTGMGIDHPLENGLAWHPTLGLPYLAGSGVKGLVRSYCEQWLGWEKEKITQIFGSDDTKKPRAGEFIFFDAIPVKPVELTADVMTPHMGKWYEEGGKDSKKDGSNVPADWHTPVPISFLAVKSCSLLFGIAPRVKKENNEALKELFEALQQALEWLGAGAKTAAGYGHFVEDKKASKAIDEAKKQREQAAQEAKEKAEFETKLATLSPLEQVFLRLNNDPVTLVRALESGEFEGNEKEAAEKIKELMGNKYIENPDPKKKEKDKNVSRSIVINKWL</sequence>
<keyword evidence="2" id="KW-0175">Coiled coil</keyword>
<dbReference type="Pfam" id="PF03787">
    <property type="entry name" value="RAMPs"/>
    <property type="match status" value="1"/>
</dbReference>
<dbReference type="PANTHER" id="PTHR39965:SF1">
    <property type="entry name" value="CRISPR SYSTEM CMR SUBUNIT CMR6"/>
    <property type="match status" value="1"/>
</dbReference>
<dbReference type="InterPro" id="IPR005537">
    <property type="entry name" value="RAMP_III_fam"/>
</dbReference>
<dbReference type="RefSeq" id="WP_205459940.1">
    <property type="nucleotide sequence ID" value="NZ_JAFHKK010000035.1"/>
</dbReference>
<evidence type="ECO:0000313" key="4">
    <source>
        <dbReference type="EMBL" id="MBN2965378.1"/>
    </source>
</evidence>
<name>A0ABS2WVG3_9BACT</name>
<feature type="coiled-coil region" evidence="2">
    <location>
        <begin position="272"/>
        <end position="302"/>
    </location>
</feature>
<reference evidence="4 5" key="3">
    <citation type="submission" date="2021-02" db="EMBL/GenBank/DDBJ databases">
        <authorList>
            <person name="Merkel A.Y."/>
        </authorList>
    </citation>
    <scope>NUCLEOTIDE SEQUENCE [LARGE SCALE GENOMIC DNA]</scope>
    <source>
        <strain evidence="4 5">T05b</strain>
    </source>
</reference>